<gene>
    <name evidence="1" type="ORF">L6452_36262</name>
</gene>
<keyword evidence="2" id="KW-1185">Reference proteome</keyword>
<reference evidence="2" key="1">
    <citation type="journal article" date="2022" name="Mol. Ecol. Resour.">
        <title>The genomes of chicory, endive, great burdock and yacon provide insights into Asteraceae palaeo-polyploidization history and plant inulin production.</title>
        <authorList>
            <person name="Fan W."/>
            <person name="Wang S."/>
            <person name="Wang H."/>
            <person name="Wang A."/>
            <person name="Jiang F."/>
            <person name="Liu H."/>
            <person name="Zhao H."/>
            <person name="Xu D."/>
            <person name="Zhang Y."/>
        </authorList>
    </citation>
    <scope>NUCLEOTIDE SEQUENCE [LARGE SCALE GENOMIC DNA]</scope>
    <source>
        <strain evidence="2">cv. Niubang</strain>
    </source>
</reference>
<evidence type="ECO:0000313" key="2">
    <source>
        <dbReference type="Proteomes" id="UP001055879"/>
    </source>
</evidence>
<reference evidence="1 2" key="2">
    <citation type="journal article" date="2022" name="Mol. Ecol. Resour.">
        <title>The genomes of chicory, endive, great burdock and yacon provide insights into Asteraceae paleo-polyploidization history and plant inulin production.</title>
        <authorList>
            <person name="Fan W."/>
            <person name="Wang S."/>
            <person name="Wang H."/>
            <person name="Wang A."/>
            <person name="Jiang F."/>
            <person name="Liu H."/>
            <person name="Zhao H."/>
            <person name="Xu D."/>
            <person name="Zhang Y."/>
        </authorList>
    </citation>
    <scope>NUCLEOTIDE SEQUENCE [LARGE SCALE GENOMIC DNA]</scope>
    <source>
        <strain evidence="2">cv. Niubang</strain>
    </source>
</reference>
<evidence type="ECO:0000313" key="1">
    <source>
        <dbReference type="EMBL" id="KAI3681466.1"/>
    </source>
</evidence>
<sequence length="109" mass="12155">MSGRRSRRGTCGWIESFSGRADACWVFLSSSYGKAYSIGDVFVPSVFFMEGSILQDILERRIDKCDEEMEILEKSTNKKEDAETRNFTSTLANTSSLFGMESIVAEGGK</sequence>
<comment type="caution">
    <text evidence="1">The sequence shown here is derived from an EMBL/GenBank/DDBJ whole genome shotgun (WGS) entry which is preliminary data.</text>
</comment>
<protein>
    <submittedName>
        <fullName evidence="1">Uncharacterized protein</fullName>
    </submittedName>
</protein>
<dbReference type="Proteomes" id="UP001055879">
    <property type="component" value="Linkage Group LG13"/>
</dbReference>
<organism evidence="1 2">
    <name type="scientific">Arctium lappa</name>
    <name type="common">Greater burdock</name>
    <name type="synonym">Lappa major</name>
    <dbReference type="NCBI Taxonomy" id="4217"/>
    <lineage>
        <taxon>Eukaryota</taxon>
        <taxon>Viridiplantae</taxon>
        <taxon>Streptophyta</taxon>
        <taxon>Embryophyta</taxon>
        <taxon>Tracheophyta</taxon>
        <taxon>Spermatophyta</taxon>
        <taxon>Magnoliopsida</taxon>
        <taxon>eudicotyledons</taxon>
        <taxon>Gunneridae</taxon>
        <taxon>Pentapetalae</taxon>
        <taxon>asterids</taxon>
        <taxon>campanulids</taxon>
        <taxon>Asterales</taxon>
        <taxon>Asteraceae</taxon>
        <taxon>Carduoideae</taxon>
        <taxon>Cardueae</taxon>
        <taxon>Arctiinae</taxon>
        <taxon>Arctium</taxon>
    </lineage>
</organism>
<name>A0ACB8Y9K7_ARCLA</name>
<accession>A0ACB8Y9K7</accession>
<proteinExistence type="predicted"/>
<dbReference type="EMBL" id="CM042059">
    <property type="protein sequence ID" value="KAI3681466.1"/>
    <property type="molecule type" value="Genomic_DNA"/>
</dbReference>